<dbReference type="SUPFAM" id="SSF56112">
    <property type="entry name" value="Protein kinase-like (PK-like)"/>
    <property type="match status" value="1"/>
</dbReference>
<comment type="catalytic activity">
    <reaction evidence="14 16">
        <text>L-threonyl-[protein] + ATP = O-phospho-L-threonyl-[protein] + ADP + H(+)</text>
        <dbReference type="Rhea" id="RHEA:46608"/>
        <dbReference type="Rhea" id="RHEA-COMP:11060"/>
        <dbReference type="Rhea" id="RHEA-COMP:11605"/>
        <dbReference type="ChEBI" id="CHEBI:15378"/>
        <dbReference type="ChEBI" id="CHEBI:30013"/>
        <dbReference type="ChEBI" id="CHEBI:30616"/>
        <dbReference type="ChEBI" id="CHEBI:61977"/>
        <dbReference type="ChEBI" id="CHEBI:456216"/>
        <dbReference type="EC" id="2.7.11.1"/>
    </reaction>
</comment>
<accession>A0A072TQ29</accession>
<evidence type="ECO:0000256" key="9">
    <source>
        <dbReference type="ARBA" id="ARBA00022840"/>
    </source>
</evidence>
<keyword evidence="10 17" id="KW-1133">Transmembrane helix</keyword>
<evidence type="ECO:0000256" key="15">
    <source>
        <dbReference type="ARBA" id="ARBA00048679"/>
    </source>
</evidence>
<keyword evidence="13" id="KW-0325">Glycoprotein</keyword>
<dbReference type="PROSITE" id="PS50927">
    <property type="entry name" value="BULB_LECTIN"/>
    <property type="match status" value="1"/>
</dbReference>
<dbReference type="PANTHER" id="PTHR27002:SF1075">
    <property type="entry name" value="RECEPTOR-LIKE SERINE_THREONINE-PROTEIN KINASE"/>
    <property type="match status" value="1"/>
</dbReference>
<dbReference type="Gramene" id="rna47251">
    <property type="protein sequence ID" value="RHN40988.1"/>
    <property type="gene ID" value="gene47251"/>
</dbReference>
<dbReference type="GO" id="GO:0005524">
    <property type="term" value="F:ATP binding"/>
    <property type="evidence" value="ECO:0007669"/>
    <property type="project" value="UniProtKB-KW"/>
</dbReference>
<dbReference type="PROSITE" id="PS50011">
    <property type="entry name" value="PROTEIN_KINASE_DOM"/>
    <property type="match status" value="1"/>
</dbReference>
<keyword evidence="9 16" id="KW-0067">ATP-binding</keyword>
<reference evidence="22" key="4">
    <citation type="journal article" date="2018" name="Nat. Plants">
        <title>Whole-genome landscape of Medicago truncatula symbiotic genes.</title>
        <authorList>
            <person name="Pecrix Y."/>
            <person name="Gamas P."/>
            <person name="Carrere S."/>
        </authorList>
    </citation>
    <scope>NUCLEOTIDE SEQUENCE</scope>
    <source>
        <tissue evidence="22">Leaves</tissue>
    </source>
</reference>
<dbReference type="Pfam" id="PF00954">
    <property type="entry name" value="S_locus_glycop"/>
    <property type="match status" value="1"/>
</dbReference>
<dbReference type="FunFam" id="1.10.510.10:FF:000060">
    <property type="entry name" value="G-type lectin S-receptor-like serine/threonine-protein kinase"/>
    <property type="match status" value="1"/>
</dbReference>
<dbReference type="InterPro" id="IPR001480">
    <property type="entry name" value="Bulb-type_lectin_dom"/>
</dbReference>
<evidence type="ECO:0000256" key="10">
    <source>
        <dbReference type="ARBA" id="ARBA00022989"/>
    </source>
</evidence>
<dbReference type="Pfam" id="PF11883">
    <property type="entry name" value="DUF3403"/>
    <property type="match status" value="1"/>
</dbReference>
<dbReference type="PROSITE" id="PS00108">
    <property type="entry name" value="PROTEIN_KINASE_ST"/>
    <property type="match status" value="1"/>
</dbReference>
<dbReference type="Proteomes" id="UP000002051">
    <property type="component" value="Chromosome 8"/>
</dbReference>
<keyword evidence="7 16" id="KW-0547">Nucleotide-binding</keyword>
<evidence type="ECO:0000259" key="20">
    <source>
        <dbReference type="PROSITE" id="PS50948"/>
    </source>
</evidence>
<keyword evidence="8 16" id="KW-0418">Kinase</keyword>
<dbReference type="Pfam" id="PF08276">
    <property type="entry name" value="PAN_2"/>
    <property type="match status" value="1"/>
</dbReference>
<dbReference type="GO" id="GO:0006955">
    <property type="term" value="P:immune response"/>
    <property type="evidence" value="ECO:0000318"/>
    <property type="project" value="GO_Central"/>
</dbReference>
<dbReference type="KEGG" id="mtr:25502591"/>
<evidence type="ECO:0000256" key="12">
    <source>
        <dbReference type="ARBA" id="ARBA00023157"/>
    </source>
</evidence>
<feature type="domain" description="Protein kinase" evidence="18">
    <location>
        <begin position="517"/>
        <end position="794"/>
    </location>
</feature>
<evidence type="ECO:0000259" key="18">
    <source>
        <dbReference type="PROSITE" id="PS50011"/>
    </source>
</evidence>
<reference evidence="23" key="3">
    <citation type="submission" date="2015-04" db="UniProtKB">
        <authorList>
            <consortium name="EnsemblPlants"/>
        </authorList>
    </citation>
    <scope>IDENTIFICATION</scope>
    <source>
        <strain evidence="23">cv. Jemalong A17</strain>
    </source>
</reference>
<evidence type="ECO:0000313" key="24">
    <source>
        <dbReference type="Proteomes" id="UP000002051"/>
    </source>
</evidence>
<evidence type="ECO:0000259" key="19">
    <source>
        <dbReference type="PROSITE" id="PS50927"/>
    </source>
</evidence>
<dbReference type="FunFam" id="3.30.200.20:FF:000951">
    <property type="entry name" value="Uncharacterized protein"/>
    <property type="match status" value="1"/>
</dbReference>
<dbReference type="EC" id="2.7.11.1" evidence="16"/>
<dbReference type="InterPro" id="IPR000858">
    <property type="entry name" value="S_locus_glycoprot_dom"/>
</dbReference>
<dbReference type="InterPro" id="IPR000719">
    <property type="entry name" value="Prot_kinase_dom"/>
</dbReference>
<dbReference type="PROSITE" id="PS50948">
    <property type="entry name" value="PAN"/>
    <property type="match status" value="1"/>
</dbReference>
<protein>
    <recommendedName>
        <fullName evidence="16">Receptor-like serine/threonine-protein kinase</fullName>
        <ecNumber evidence="16">2.7.11.1</ecNumber>
    </recommendedName>
</protein>
<evidence type="ECO:0000256" key="2">
    <source>
        <dbReference type="ARBA" id="ARBA00022475"/>
    </source>
</evidence>
<gene>
    <name evidence="23" type="primary">25502591</name>
    <name evidence="21" type="ordered locus">MTR_8g465150</name>
    <name evidence="22" type="ORF">MtrunA17_Chr8g0361141</name>
</gene>
<dbReference type="CDD" id="cd00028">
    <property type="entry name" value="B_lectin"/>
    <property type="match status" value="1"/>
</dbReference>
<keyword evidence="5 17" id="KW-0812">Transmembrane</keyword>
<evidence type="ECO:0000256" key="6">
    <source>
        <dbReference type="ARBA" id="ARBA00022729"/>
    </source>
</evidence>
<keyword evidence="3 16" id="KW-0723">Serine/threonine-protein kinase</keyword>
<keyword evidence="11 17" id="KW-0472">Membrane</keyword>
<dbReference type="GO" id="GO:0005886">
    <property type="term" value="C:plasma membrane"/>
    <property type="evidence" value="ECO:0000318"/>
    <property type="project" value="GO_Central"/>
</dbReference>
<dbReference type="EMBL" id="PSQE01000008">
    <property type="protein sequence ID" value="RHN40988.1"/>
    <property type="molecule type" value="Genomic_DNA"/>
</dbReference>
<organism evidence="21 24">
    <name type="scientific">Medicago truncatula</name>
    <name type="common">Barrel medic</name>
    <name type="synonym">Medicago tribuloides</name>
    <dbReference type="NCBI Taxonomy" id="3880"/>
    <lineage>
        <taxon>Eukaryota</taxon>
        <taxon>Viridiplantae</taxon>
        <taxon>Streptophyta</taxon>
        <taxon>Embryophyta</taxon>
        <taxon>Tracheophyta</taxon>
        <taxon>Spermatophyta</taxon>
        <taxon>Magnoliopsida</taxon>
        <taxon>eudicotyledons</taxon>
        <taxon>Gunneridae</taxon>
        <taxon>Pentapetalae</taxon>
        <taxon>rosids</taxon>
        <taxon>fabids</taxon>
        <taxon>Fabales</taxon>
        <taxon>Fabaceae</taxon>
        <taxon>Papilionoideae</taxon>
        <taxon>50 kb inversion clade</taxon>
        <taxon>NPAAA clade</taxon>
        <taxon>Hologalegina</taxon>
        <taxon>IRL clade</taxon>
        <taxon>Trifolieae</taxon>
        <taxon>Medicago</taxon>
    </lineage>
</organism>
<dbReference type="Pfam" id="PF01453">
    <property type="entry name" value="B_lectin"/>
    <property type="match status" value="1"/>
</dbReference>
<dbReference type="InterPro" id="IPR036426">
    <property type="entry name" value="Bulb-type_lectin_dom_sf"/>
</dbReference>
<evidence type="ECO:0000256" key="5">
    <source>
        <dbReference type="ARBA" id="ARBA00022692"/>
    </source>
</evidence>
<keyword evidence="4 16" id="KW-0808">Transferase</keyword>
<dbReference type="Gene3D" id="2.90.10.10">
    <property type="entry name" value="Bulb-type lectin domain"/>
    <property type="match status" value="1"/>
</dbReference>
<proteinExistence type="inferred from homology"/>
<dbReference type="EMBL" id="CM001224">
    <property type="protein sequence ID" value="KEH19619.1"/>
    <property type="molecule type" value="Genomic_DNA"/>
</dbReference>
<evidence type="ECO:0000313" key="21">
    <source>
        <dbReference type="EMBL" id="KEH19619.1"/>
    </source>
</evidence>
<dbReference type="SUPFAM" id="SSF51110">
    <property type="entry name" value="alpha-D-mannose-specific plant lectins"/>
    <property type="match status" value="1"/>
</dbReference>
<dbReference type="InterPro" id="IPR021820">
    <property type="entry name" value="S-locus_recpt_kinase_C"/>
</dbReference>
<evidence type="ECO:0000256" key="13">
    <source>
        <dbReference type="ARBA" id="ARBA00023180"/>
    </source>
</evidence>
<evidence type="ECO:0000256" key="16">
    <source>
        <dbReference type="PIRNR" id="PIRNR000641"/>
    </source>
</evidence>
<evidence type="ECO:0000313" key="23">
    <source>
        <dbReference type="EnsemblPlants" id="KEH19619"/>
    </source>
</evidence>
<comment type="subcellular location">
    <subcellularLocation>
        <location evidence="1">Cell membrane</location>
        <topology evidence="1">Single-pass type I membrane protein</topology>
    </subcellularLocation>
</comment>
<evidence type="ECO:0000256" key="11">
    <source>
        <dbReference type="ARBA" id="ARBA00023136"/>
    </source>
</evidence>
<dbReference type="GO" id="GO:0007165">
    <property type="term" value="P:signal transduction"/>
    <property type="evidence" value="ECO:0000318"/>
    <property type="project" value="GO_Central"/>
</dbReference>
<dbReference type="GO" id="GO:0004674">
    <property type="term" value="F:protein serine/threonine kinase activity"/>
    <property type="evidence" value="ECO:0000318"/>
    <property type="project" value="GO_Central"/>
</dbReference>
<reference evidence="21 24" key="1">
    <citation type="journal article" date="2011" name="Nature">
        <title>The Medicago genome provides insight into the evolution of rhizobial symbioses.</title>
        <authorList>
            <person name="Young N.D."/>
            <person name="Debelle F."/>
            <person name="Oldroyd G.E."/>
            <person name="Geurts R."/>
            <person name="Cannon S.B."/>
            <person name="Udvardi M.K."/>
            <person name="Benedito V.A."/>
            <person name="Mayer K.F."/>
            <person name="Gouzy J."/>
            <person name="Schoof H."/>
            <person name="Van de Peer Y."/>
            <person name="Proost S."/>
            <person name="Cook D.R."/>
            <person name="Meyers B.C."/>
            <person name="Spannagl M."/>
            <person name="Cheung F."/>
            <person name="De Mita S."/>
            <person name="Krishnakumar V."/>
            <person name="Gundlach H."/>
            <person name="Zhou S."/>
            <person name="Mudge J."/>
            <person name="Bharti A.K."/>
            <person name="Murray J.D."/>
            <person name="Naoumkina M.A."/>
            <person name="Rosen B."/>
            <person name="Silverstein K.A."/>
            <person name="Tang H."/>
            <person name="Rombauts S."/>
            <person name="Zhao P.X."/>
            <person name="Zhou P."/>
            <person name="Barbe V."/>
            <person name="Bardou P."/>
            <person name="Bechner M."/>
            <person name="Bellec A."/>
            <person name="Berger A."/>
            <person name="Berges H."/>
            <person name="Bidwell S."/>
            <person name="Bisseling T."/>
            <person name="Choisne N."/>
            <person name="Couloux A."/>
            <person name="Denny R."/>
            <person name="Deshpande S."/>
            <person name="Dai X."/>
            <person name="Doyle J.J."/>
            <person name="Dudez A.M."/>
            <person name="Farmer A.D."/>
            <person name="Fouteau S."/>
            <person name="Franken C."/>
            <person name="Gibelin C."/>
            <person name="Gish J."/>
            <person name="Goldstein S."/>
            <person name="Gonzalez A.J."/>
            <person name="Green P.J."/>
            <person name="Hallab A."/>
            <person name="Hartog M."/>
            <person name="Hua A."/>
            <person name="Humphray S.J."/>
            <person name="Jeong D.H."/>
            <person name="Jing Y."/>
            <person name="Jocker A."/>
            <person name="Kenton S.M."/>
            <person name="Kim D.J."/>
            <person name="Klee K."/>
            <person name="Lai H."/>
            <person name="Lang C."/>
            <person name="Lin S."/>
            <person name="Macmil S.L."/>
            <person name="Magdelenat G."/>
            <person name="Matthews L."/>
            <person name="McCorrison J."/>
            <person name="Monaghan E.L."/>
            <person name="Mun J.H."/>
            <person name="Najar F.Z."/>
            <person name="Nicholson C."/>
            <person name="Noirot C."/>
            <person name="O'Bleness M."/>
            <person name="Paule C.R."/>
            <person name="Poulain J."/>
            <person name="Prion F."/>
            <person name="Qin B."/>
            <person name="Qu C."/>
            <person name="Retzel E.F."/>
            <person name="Riddle C."/>
            <person name="Sallet E."/>
            <person name="Samain S."/>
            <person name="Samson N."/>
            <person name="Sanders I."/>
            <person name="Saurat O."/>
            <person name="Scarpelli C."/>
            <person name="Schiex T."/>
            <person name="Segurens B."/>
            <person name="Severin A.J."/>
            <person name="Sherrier D.J."/>
            <person name="Shi R."/>
            <person name="Sims S."/>
            <person name="Singer S.R."/>
            <person name="Sinharoy S."/>
            <person name="Sterck L."/>
            <person name="Viollet A."/>
            <person name="Wang B.B."/>
            <person name="Wang K."/>
            <person name="Wang M."/>
            <person name="Wang X."/>
            <person name="Warfsmann J."/>
            <person name="Weissenbach J."/>
            <person name="White D.D."/>
            <person name="White J.D."/>
            <person name="Wiley G.B."/>
            <person name="Wincker P."/>
            <person name="Xing Y."/>
            <person name="Yang L."/>
            <person name="Yao Z."/>
            <person name="Ying F."/>
            <person name="Zhai J."/>
            <person name="Zhou L."/>
            <person name="Zuber A."/>
            <person name="Denarie J."/>
            <person name="Dixon R.A."/>
            <person name="May G.D."/>
            <person name="Schwartz D.C."/>
            <person name="Rogers J."/>
            <person name="Quetier F."/>
            <person name="Town C.D."/>
            <person name="Roe B.A."/>
        </authorList>
    </citation>
    <scope>NUCLEOTIDE SEQUENCE [LARGE SCALE GENOMIC DNA]</scope>
    <source>
        <strain evidence="21">A17</strain>
        <strain evidence="23 24">cv. Jemalong A17</strain>
    </source>
</reference>
<reference evidence="21 24" key="2">
    <citation type="journal article" date="2014" name="BMC Genomics">
        <title>An improved genome release (version Mt4.0) for the model legume Medicago truncatula.</title>
        <authorList>
            <person name="Tang H."/>
            <person name="Krishnakumar V."/>
            <person name="Bidwell S."/>
            <person name="Rosen B."/>
            <person name="Chan A."/>
            <person name="Zhou S."/>
            <person name="Gentzbittel L."/>
            <person name="Childs K.L."/>
            <person name="Yandell M."/>
            <person name="Gundlach H."/>
            <person name="Mayer K.F."/>
            <person name="Schwartz D.C."/>
            <person name="Town C.D."/>
        </authorList>
    </citation>
    <scope>GENOME REANNOTATION</scope>
    <source>
        <strain evidence="21">A17</strain>
        <strain evidence="23 24">cv. Jemalong A17</strain>
    </source>
</reference>
<dbReference type="Gene3D" id="1.10.510.10">
    <property type="entry name" value="Transferase(Phosphotransferase) domain 1"/>
    <property type="match status" value="1"/>
</dbReference>
<dbReference type="PIRSF" id="PIRSF000641">
    <property type="entry name" value="SRK"/>
    <property type="match status" value="1"/>
</dbReference>
<evidence type="ECO:0000256" key="1">
    <source>
        <dbReference type="ARBA" id="ARBA00004251"/>
    </source>
</evidence>
<dbReference type="AlphaFoldDB" id="A0A072TQ29"/>
<keyword evidence="6" id="KW-0732">Signal</keyword>
<evidence type="ECO:0000256" key="7">
    <source>
        <dbReference type="ARBA" id="ARBA00022741"/>
    </source>
</evidence>
<evidence type="ECO:0000256" key="4">
    <source>
        <dbReference type="ARBA" id="ARBA00022679"/>
    </source>
</evidence>
<dbReference type="InterPro" id="IPR008271">
    <property type="entry name" value="Ser/Thr_kinase_AS"/>
</dbReference>
<evidence type="ECO:0000256" key="8">
    <source>
        <dbReference type="ARBA" id="ARBA00022777"/>
    </source>
</evidence>
<dbReference type="SMART" id="SM00220">
    <property type="entry name" value="S_TKc"/>
    <property type="match status" value="1"/>
</dbReference>
<dbReference type="Pfam" id="PF07714">
    <property type="entry name" value="PK_Tyr_Ser-Thr"/>
    <property type="match status" value="1"/>
</dbReference>
<sequence length="834" mass="93668">MALGSTIITLLILSLFYCRNLLCIYATSYRELLVVGQLIRNSDTLVSKGGNYELGFFTRIRENSTKYYVGIWFKKVANDKIVWVANRDNAFQTSSVFLTIDHDGNIVIIDGDMMSYVTGAPNSSNNSIRNSTYATLLDTGNLVLVNNSNQAILWQSFDHPTDTLLPGMNIGYDTDTGHTWSLRSWKSTDDPSSGPYTLQYDSRSANLSVSKGSNVLWIDGNSNFSFHDVLNRAEFKQSYGLNNYTTIPIDSTSRFILEASGDLKYQAWYEESKQWIFLRSSTCVTNNSCGFFSICNPQTPDPCQCLRGFKQSSAGGCVRIKKLSCNNNNIKHGYFSSFNMSVKSLRRHRVHRLVDTGAQCNYTCFNDCSCVAYAYDFFDGACMLWNDQVPTLTITSTGDSYKNIDNYNLTFHLRVAGSDKRNPNSNAIGRHGNGKRNLLVIVILISFLLFLVLVCLFVYRTRKQSGEGDDLLNFQVGMSMKVNKDSDIADKSIKVRRKEVKLPLFSFASVSAATNNFSDTNKLGEGGFGPVYKGILLNGDEVAVKRLSRRSGQGWEELRNEALLIAKLQHNNLVRLLGCCIDRDEKMLIYEFMPNKSLDCFLFEAVKRRMLDWGSRVRIIEGIAQGLLYLHQYSRFRIIHRDLKASNILLDANMNPKISDFGMARIFGENELQANTNRIVGTYGYMSPEYAMEGLFSVKSDVFSFGVLLLEIISGKKNTGFYQTSSFNLLGYAWDLWTNDSGMELIDSELDDISNKHLVLRYVNIGLLCVQQSPDDRPTMSDVVSMFGNDTASLPIPKPPAFQNVRGIKSSRLSKSIEGNISVNGITDSVIEAR</sequence>
<keyword evidence="2" id="KW-1003">Cell membrane</keyword>
<dbReference type="FunFam" id="2.90.10.10:FF:000005">
    <property type="entry name" value="G-type lectin S-receptor-like serine/threonine-protein kinase"/>
    <property type="match status" value="1"/>
</dbReference>
<dbReference type="InterPro" id="IPR001245">
    <property type="entry name" value="Ser-Thr/Tyr_kinase_cat_dom"/>
</dbReference>
<dbReference type="HOGENOM" id="CLU_000288_116_7_1"/>
<evidence type="ECO:0000256" key="17">
    <source>
        <dbReference type="SAM" id="Phobius"/>
    </source>
</evidence>
<dbReference type="Gene3D" id="3.30.200.20">
    <property type="entry name" value="Phosphorylase Kinase, domain 1"/>
    <property type="match status" value="1"/>
</dbReference>
<keyword evidence="24" id="KW-1185">Reference proteome</keyword>
<dbReference type="InterPro" id="IPR003609">
    <property type="entry name" value="Pan_app"/>
</dbReference>
<evidence type="ECO:0000313" key="22">
    <source>
        <dbReference type="EMBL" id="RHN40988.1"/>
    </source>
</evidence>
<dbReference type="EnsemblPlants" id="KEH19619">
    <property type="protein sequence ID" value="KEH19619"/>
    <property type="gene ID" value="MTR_8g465150"/>
</dbReference>
<dbReference type="InterPro" id="IPR024171">
    <property type="entry name" value="SRK-like_kinase"/>
</dbReference>
<feature type="transmembrane region" description="Helical" evidence="17">
    <location>
        <begin position="438"/>
        <end position="459"/>
    </location>
</feature>
<dbReference type="Proteomes" id="UP000265566">
    <property type="component" value="Chromosome 8"/>
</dbReference>
<dbReference type="GO" id="GO:0048544">
    <property type="term" value="P:recognition of pollen"/>
    <property type="evidence" value="ECO:0007669"/>
    <property type="project" value="InterPro"/>
</dbReference>
<dbReference type="CDD" id="cd14066">
    <property type="entry name" value="STKc_IRAK"/>
    <property type="match status" value="1"/>
</dbReference>
<dbReference type="InterPro" id="IPR011009">
    <property type="entry name" value="Kinase-like_dom_sf"/>
</dbReference>
<evidence type="ECO:0000256" key="14">
    <source>
        <dbReference type="ARBA" id="ARBA00047899"/>
    </source>
</evidence>
<dbReference type="PANTHER" id="PTHR27002">
    <property type="entry name" value="RECEPTOR-LIKE SERINE/THREONINE-PROTEIN KINASE SD1-8"/>
    <property type="match status" value="1"/>
</dbReference>
<feature type="domain" description="Bulb-type lectin" evidence="19">
    <location>
        <begin position="30"/>
        <end position="157"/>
    </location>
</feature>
<dbReference type="SMART" id="SM00108">
    <property type="entry name" value="B_lectin"/>
    <property type="match status" value="1"/>
</dbReference>
<feature type="domain" description="Apple" evidence="20">
    <location>
        <begin position="325"/>
        <end position="408"/>
    </location>
</feature>
<keyword evidence="12" id="KW-1015">Disulfide bond</keyword>
<dbReference type="OrthoDB" id="4062651at2759"/>
<evidence type="ECO:0000256" key="3">
    <source>
        <dbReference type="ARBA" id="ARBA00022527"/>
    </source>
</evidence>
<name>A0A072TQ29_MEDTR</name>
<comment type="similarity">
    <text evidence="16">Belongs to the protein kinase superfamily. Ser/Thr protein kinase family.</text>
</comment>
<comment type="catalytic activity">
    <reaction evidence="15 16">
        <text>L-seryl-[protein] + ATP = O-phospho-L-seryl-[protein] + ADP + H(+)</text>
        <dbReference type="Rhea" id="RHEA:17989"/>
        <dbReference type="Rhea" id="RHEA-COMP:9863"/>
        <dbReference type="Rhea" id="RHEA-COMP:11604"/>
        <dbReference type="ChEBI" id="CHEBI:15378"/>
        <dbReference type="ChEBI" id="CHEBI:29999"/>
        <dbReference type="ChEBI" id="CHEBI:30616"/>
        <dbReference type="ChEBI" id="CHEBI:83421"/>
        <dbReference type="ChEBI" id="CHEBI:456216"/>
        <dbReference type="EC" id="2.7.11.1"/>
    </reaction>
</comment>